<dbReference type="GO" id="GO:0015627">
    <property type="term" value="C:type II protein secretion system complex"/>
    <property type="evidence" value="ECO:0007669"/>
    <property type="project" value="InterPro"/>
</dbReference>
<evidence type="ECO:0000256" key="1">
    <source>
        <dbReference type="ARBA" id="ARBA00004377"/>
    </source>
</evidence>
<reference evidence="13 14" key="1">
    <citation type="submission" date="2015-10" db="EMBL/GenBank/DDBJ databases">
        <title>Genome sequencing and analysis of members of genus Stenotrophomonas.</title>
        <authorList>
            <person name="Patil P.P."/>
            <person name="Midha S."/>
            <person name="Patil P.B."/>
        </authorList>
    </citation>
    <scope>NUCLEOTIDE SEQUENCE [LARGE SCALE GENOMIC DNA]</scope>
    <source>
        <strain evidence="13 14">JCM 16536</strain>
    </source>
</reference>
<comment type="subcellular location">
    <subcellularLocation>
        <location evidence="1">Cell inner membrane</location>
        <topology evidence="1">Single-pass membrane protein</topology>
    </subcellularLocation>
</comment>
<keyword evidence="6 11" id="KW-0812">Transmembrane</keyword>
<feature type="transmembrane region" description="Helical" evidence="11">
    <location>
        <begin position="12"/>
        <end position="32"/>
    </location>
</feature>
<dbReference type="STRING" id="676599.ARC20_09905"/>
<name>A0A0R0ANG1_9GAMM</name>
<comment type="similarity">
    <text evidence="9">Belongs to the GSP H family.</text>
</comment>
<keyword evidence="7 11" id="KW-1133">Transmembrane helix</keyword>
<keyword evidence="4" id="KW-0488">Methylation</keyword>
<evidence type="ECO:0000256" key="9">
    <source>
        <dbReference type="ARBA" id="ARBA00025772"/>
    </source>
</evidence>
<dbReference type="InterPro" id="IPR045584">
    <property type="entry name" value="Pilin-like"/>
</dbReference>
<feature type="domain" description="General secretion pathway GspH" evidence="12">
    <location>
        <begin position="46"/>
        <end position="161"/>
    </location>
</feature>
<evidence type="ECO:0000256" key="4">
    <source>
        <dbReference type="ARBA" id="ARBA00022481"/>
    </source>
</evidence>
<keyword evidence="14" id="KW-1185">Reference proteome</keyword>
<comment type="caution">
    <text evidence="13">The sequence shown here is derived from an EMBL/GenBank/DDBJ whole genome shotgun (WGS) entry which is preliminary data.</text>
</comment>
<evidence type="ECO:0000256" key="10">
    <source>
        <dbReference type="ARBA" id="ARBA00030775"/>
    </source>
</evidence>
<evidence type="ECO:0000256" key="11">
    <source>
        <dbReference type="SAM" id="Phobius"/>
    </source>
</evidence>
<dbReference type="Pfam" id="PF12019">
    <property type="entry name" value="GspH"/>
    <property type="match status" value="1"/>
</dbReference>
<evidence type="ECO:0000256" key="6">
    <source>
        <dbReference type="ARBA" id="ARBA00022692"/>
    </source>
</evidence>
<dbReference type="PROSITE" id="PS00409">
    <property type="entry name" value="PROKAR_NTER_METHYL"/>
    <property type="match status" value="1"/>
</dbReference>
<organism evidence="13 14">
    <name type="scientific">Stenotrophomonas panacihumi</name>
    <dbReference type="NCBI Taxonomy" id="676599"/>
    <lineage>
        <taxon>Bacteria</taxon>
        <taxon>Pseudomonadati</taxon>
        <taxon>Pseudomonadota</taxon>
        <taxon>Gammaproteobacteria</taxon>
        <taxon>Lysobacterales</taxon>
        <taxon>Lysobacteraceae</taxon>
        <taxon>Stenotrophomonas</taxon>
    </lineage>
</organism>
<dbReference type="OrthoDB" id="6120962at2"/>
<dbReference type="AlphaFoldDB" id="A0A0R0ANG1"/>
<gene>
    <name evidence="13" type="ORF">ARC20_09905</name>
</gene>
<dbReference type="EMBL" id="LLXU01000075">
    <property type="protein sequence ID" value="KRG43354.1"/>
    <property type="molecule type" value="Genomic_DNA"/>
</dbReference>
<dbReference type="Pfam" id="PF07963">
    <property type="entry name" value="N_methyl"/>
    <property type="match status" value="1"/>
</dbReference>
<dbReference type="GO" id="GO:0015628">
    <property type="term" value="P:protein secretion by the type II secretion system"/>
    <property type="evidence" value="ECO:0007669"/>
    <property type="project" value="InterPro"/>
</dbReference>
<dbReference type="NCBIfam" id="TIGR02532">
    <property type="entry name" value="IV_pilin_GFxxxE"/>
    <property type="match status" value="1"/>
</dbReference>
<dbReference type="Proteomes" id="UP000051802">
    <property type="component" value="Unassembled WGS sequence"/>
</dbReference>
<sequence>MPCRSSRGFTLVELMVTIAVLAILVAIAFPSFEASMRSNRVATSNNALLTALSMARSEAVRNTRGGGVCASTDGNGCNGEWSNGWMAFADNNGNGEFDDGDTVINFTQLNAKMQAEAEGDDVIAFNSRGMRIAGGDQIITLRPVECGGQEMQRTISVAPTGTVRVQKGACQ</sequence>
<dbReference type="GO" id="GO:0005886">
    <property type="term" value="C:plasma membrane"/>
    <property type="evidence" value="ECO:0007669"/>
    <property type="project" value="UniProtKB-SubCell"/>
</dbReference>
<dbReference type="InterPro" id="IPR022346">
    <property type="entry name" value="T2SS_GspH"/>
</dbReference>
<evidence type="ECO:0000313" key="13">
    <source>
        <dbReference type="EMBL" id="KRG43354.1"/>
    </source>
</evidence>
<dbReference type="SUPFAM" id="SSF54523">
    <property type="entry name" value="Pili subunits"/>
    <property type="match status" value="1"/>
</dbReference>
<evidence type="ECO:0000256" key="7">
    <source>
        <dbReference type="ARBA" id="ARBA00022989"/>
    </source>
</evidence>
<dbReference type="RefSeq" id="WP_057646438.1">
    <property type="nucleotide sequence ID" value="NZ_LLXU01000075.1"/>
</dbReference>
<evidence type="ECO:0000256" key="5">
    <source>
        <dbReference type="ARBA" id="ARBA00022519"/>
    </source>
</evidence>
<keyword evidence="3" id="KW-1003">Cell membrane</keyword>
<evidence type="ECO:0000259" key="12">
    <source>
        <dbReference type="Pfam" id="PF12019"/>
    </source>
</evidence>
<evidence type="ECO:0000313" key="14">
    <source>
        <dbReference type="Proteomes" id="UP000051802"/>
    </source>
</evidence>
<protein>
    <recommendedName>
        <fullName evidence="2">Type II secretion system protein H</fullName>
    </recommendedName>
    <alternativeName>
        <fullName evidence="10">General secretion pathway protein H</fullName>
    </alternativeName>
</protein>
<evidence type="ECO:0000256" key="2">
    <source>
        <dbReference type="ARBA" id="ARBA00021549"/>
    </source>
</evidence>
<keyword evidence="8 11" id="KW-0472">Membrane</keyword>
<keyword evidence="5" id="KW-0997">Cell inner membrane</keyword>
<evidence type="ECO:0000256" key="3">
    <source>
        <dbReference type="ARBA" id="ARBA00022475"/>
    </source>
</evidence>
<dbReference type="Gene3D" id="3.55.40.10">
    <property type="entry name" value="minor pseudopilin epsh domain"/>
    <property type="match status" value="1"/>
</dbReference>
<proteinExistence type="inferred from homology"/>
<evidence type="ECO:0000256" key="8">
    <source>
        <dbReference type="ARBA" id="ARBA00023136"/>
    </source>
</evidence>
<dbReference type="InterPro" id="IPR012902">
    <property type="entry name" value="N_methyl_site"/>
</dbReference>
<accession>A0A0R0ANG1</accession>